<gene>
    <name evidence="1" type="ORF">JDO7802_02517</name>
</gene>
<dbReference type="AlphaFoldDB" id="A0A0M6YLV1"/>
<dbReference type="SUPFAM" id="SSF103025">
    <property type="entry name" value="Folate-binding domain"/>
    <property type="match status" value="1"/>
</dbReference>
<proteinExistence type="predicted"/>
<dbReference type="Gene3D" id="3.30.1360.120">
    <property type="entry name" value="Probable tRNA modification gtpase trme, domain 1"/>
    <property type="match status" value="1"/>
</dbReference>
<dbReference type="Proteomes" id="UP000049222">
    <property type="component" value="Unassembled WGS sequence"/>
</dbReference>
<accession>A0A0M6YLV1</accession>
<dbReference type="STRING" id="420998.JDO7802_02517"/>
<dbReference type="Pfam" id="PF04268">
    <property type="entry name" value="SoxG"/>
    <property type="match status" value="1"/>
</dbReference>
<evidence type="ECO:0000313" key="1">
    <source>
        <dbReference type="EMBL" id="CTQ50493.1"/>
    </source>
</evidence>
<dbReference type="RefSeq" id="WP_055086060.1">
    <property type="nucleotide sequence ID" value="NZ_CXSU01000012.1"/>
</dbReference>
<reference evidence="1 2" key="1">
    <citation type="submission" date="2015-07" db="EMBL/GenBank/DDBJ databases">
        <authorList>
            <person name="Noorani M."/>
        </authorList>
    </citation>
    <scope>NUCLEOTIDE SEQUENCE [LARGE SCALE GENOMIC DNA]</scope>
    <source>
        <strain evidence="1 2">CECT 7802</strain>
    </source>
</reference>
<sequence>MPDIEALSPIADHAFAPLHHATLTEVHLGSLCQVAGWPGGSDALATALDAASLPPMPAPCGSKTKDGVAALDIGPNTALLSSDTPDLFDRLSRIPPETGVVTDLSHARVALDLEGPRARWILSKGIAIDLHDTAFPIGACAQTTFDGIGVTLHRRAEDEWRLLAYRGFARDLVERLETAGGMDTPG</sequence>
<dbReference type="InterPro" id="IPR027266">
    <property type="entry name" value="TrmE/GcvT-like"/>
</dbReference>
<name>A0A0M6YLV1_9RHOB</name>
<dbReference type="InterPro" id="IPR007375">
    <property type="entry name" value="SoxG"/>
</dbReference>
<organism evidence="1 2">
    <name type="scientific">Jannaschia donghaensis</name>
    <dbReference type="NCBI Taxonomy" id="420998"/>
    <lineage>
        <taxon>Bacteria</taxon>
        <taxon>Pseudomonadati</taxon>
        <taxon>Pseudomonadota</taxon>
        <taxon>Alphaproteobacteria</taxon>
        <taxon>Rhodobacterales</taxon>
        <taxon>Roseobacteraceae</taxon>
        <taxon>Jannaschia</taxon>
    </lineage>
</organism>
<dbReference type="EMBL" id="CXSU01000012">
    <property type="protein sequence ID" value="CTQ50493.1"/>
    <property type="molecule type" value="Genomic_DNA"/>
</dbReference>
<dbReference type="Gene3D" id="3.30.70.1520">
    <property type="entry name" value="Heterotetrameric sarcosine oxidase"/>
    <property type="match status" value="1"/>
</dbReference>
<keyword evidence="2" id="KW-1185">Reference proteome</keyword>
<protein>
    <submittedName>
        <fullName evidence="1">Sarcosine oxidase, gamma subunit family</fullName>
    </submittedName>
</protein>
<evidence type="ECO:0000313" key="2">
    <source>
        <dbReference type="Proteomes" id="UP000049222"/>
    </source>
</evidence>